<dbReference type="CDD" id="cd02440">
    <property type="entry name" value="AdoMet_MTases"/>
    <property type="match status" value="1"/>
</dbReference>
<dbReference type="Gene3D" id="3.40.50.150">
    <property type="entry name" value="Vaccinia Virus protein VP39"/>
    <property type="match status" value="1"/>
</dbReference>
<dbReference type="SUPFAM" id="SSF53335">
    <property type="entry name" value="S-adenosyl-L-methionine-dependent methyltransferases"/>
    <property type="match status" value="1"/>
</dbReference>
<gene>
    <name evidence="6" type="ORF">NG54_13575</name>
</gene>
<name>A0A0A6VB47_9BACI</name>
<dbReference type="EMBL" id="JRUN01000044">
    <property type="protein sequence ID" value="KHD84738.1"/>
    <property type="molecule type" value="Genomic_DNA"/>
</dbReference>
<dbReference type="GO" id="GO:0032259">
    <property type="term" value="P:methylation"/>
    <property type="evidence" value="ECO:0007669"/>
    <property type="project" value="UniProtKB-KW"/>
</dbReference>
<dbReference type="Proteomes" id="UP000030588">
    <property type="component" value="Unassembled WGS sequence"/>
</dbReference>
<reference evidence="6 7" key="1">
    <citation type="submission" date="2014-10" db="EMBL/GenBank/DDBJ databases">
        <title>Draft genome of phytase producing Bacillus ginsengihumi strain M2.11.</title>
        <authorList>
            <person name="Toymentseva A."/>
            <person name="Boulygina E.A."/>
            <person name="Kazakov S.V."/>
            <person name="Kayumov I."/>
            <person name="Suleimanova A.D."/>
            <person name="Mardanova A.M."/>
            <person name="Maria S.N."/>
            <person name="Sergey M.Y."/>
            <person name="Sharipova M.R."/>
        </authorList>
    </citation>
    <scope>NUCLEOTIDE SEQUENCE [LARGE SCALE GENOMIC DNA]</scope>
    <source>
        <strain evidence="6 7">M2.11</strain>
    </source>
</reference>
<evidence type="ECO:0000256" key="1">
    <source>
        <dbReference type="ARBA" id="ARBA00005189"/>
    </source>
</evidence>
<evidence type="ECO:0000313" key="7">
    <source>
        <dbReference type="Proteomes" id="UP000030588"/>
    </source>
</evidence>
<keyword evidence="3 6" id="KW-0808">Transferase</keyword>
<dbReference type="AlphaFoldDB" id="A0A0A6VB47"/>
<comment type="pathway">
    <text evidence="4">Phospholipid metabolism.</text>
</comment>
<dbReference type="InterPro" id="IPR029063">
    <property type="entry name" value="SAM-dependent_MTases_sf"/>
</dbReference>
<dbReference type="RefSeq" id="WP_035355443.1">
    <property type="nucleotide sequence ID" value="NZ_JAAIWK010000015.1"/>
</dbReference>
<keyword evidence="2 6" id="KW-0489">Methyltransferase</keyword>
<evidence type="ECO:0000256" key="4">
    <source>
        <dbReference type="ARBA" id="ARBA00025707"/>
    </source>
</evidence>
<dbReference type="PANTHER" id="PTHR44307:SF2">
    <property type="entry name" value="PHOSPHOETHANOLAMINE METHYLTRANSFERASE ISOFORM X1"/>
    <property type="match status" value="1"/>
</dbReference>
<dbReference type="Pfam" id="PF08241">
    <property type="entry name" value="Methyltransf_11"/>
    <property type="match status" value="1"/>
</dbReference>
<proteinExistence type="predicted"/>
<dbReference type="PANTHER" id="PTHR44307">
    <property type="entry name" value="PHOSPHOETHANOLAMINE METHYLTRANSFERASE"/>
    <property type="match status" value="1"/>
</dbReference>
<dbReference type="STRING" id="363870.NG54_13575"/>
<comment type="caution">
    <text evidence="6">The sequence shown here is derived from an EMBL/GenBank/DDBJ whole genome shotgun (WGS) entry which is preliminary data.</text>
</comment>
<sequence length="236" mass="26724">MISLSDLTYIDYLAKFGVGCAHPGGFILTQDILAKENIKQDSKILDVGCGTGRTAAYLYEQFKTNVVGLEIHPIMLEKAEKRFLSQQLPIQLVAGSVENIPFERNMYDFVLSESVLAFVNKPSALAEIYRVLKPGGKLIANEMTIESKLSEEEQTKIKQFYNVDSLLEEEDWEHLLNTAGFCNIEIYKGTHDGYAVPEYNLSPNLELELFNILSQHGHFLSLYQDILTYRLITCTK</sequence>
<protein>
    <submittedName>
        <fullName evidence="6">Methyltransferase</fullName>
    </submittedName>
</protein>
<organism evidence="6 7">
    <name type="scientific">Heyndrickxia ginsengihumi</name>
    <dbReference type="NCBI Taxonomy" id="363870"/>
    <lineage>
        <taxon>Bacteria</taxon>
        <taxon>Bacillati</taxon>
        <taxon>Bacillota</taxon>
        <taxon>Bacilli</taxon>
        <taxon>Bacillales</taxon>
        <taxon>Bacillaceae</taxon>
        <taxon>Heyndrickxia</taxon>
    </lineage>
</organism>
<feature type="domain" description="Methyltransferase type 11" evidence="5">
    <location>
        <begin position="45"/>
        <end position="139"/>
    </location>
</feature>
<accession>A0A0A6VB47</accession>
<evidence type="ECO:0000259" key="5">
    <source>
        <dbReference type="Pfam" id="PF08241"/>
    </source>
</evidence>
<evidence type="ECO:0000256" key="2">
    <source>
        <dbReference type="ARBA" id="ARBA00022603"/>
    </source>
</evidence>
<evidence type="ECO:0000256" key="3">
    <source>
        <dbReference type="ARBA" id="ARBA00022679"/>
    </source>
</evidence>
<comment type="pathway">
    <text evidence="1">Lipid metabolism.</text>
</comment>
<dbReference type="GO" id="GO:0008757">
    <property type="term" value="F:S-adenosylmethionine-dependent methyltransferase activity"/>
    <property type="evidence" value="ECO:0007669"/>
    <property type="project" value="InterPro"/>
</dbReference>
<evidence type="ECO:0000313" key="6">
    <source>
        <dbReference type="EMBL" id="KHD84738.1"/>
    </source>
</evidence>
<dbReference type="InterPro" id="IPR013216">
    <property type="entry name" value="Methyltransf_11"/>
</dbReference>